<dbReference type="SUPFAM" id="SSF48498">
    <property type="entry name" value="Tetracyclin repressor-like, C-terminal domain"/>
    <property type="match status" value="1"/>
</dbReference>
<dbReference type="PANTHER" id="PTHR30055:SF241">
    <property type="entry name" value="TRANSCRIPTIONAL REGULATORY PROTEIN"/>
    <property type="match status" value="1"/>
</dbReference>
<dbReference type="Pfam" id="PF00440">
    <property type="entry name" value="TetR_N"/>
    <property type="match status" value="1"/>
</dbReference>
<dbReference type="InterPro" id="IPR039538">
    <property type="entry name" value="BetI_C"/>
</dbReference>
<evidence type="ECO:0000256" key="5">
    <source>
        <dbReference type="PROSITE-ProRule" id="PRU00335"/>
    </source>
</evidence>
<dbReference type="InterPro" id="IPR050109">
    <property type="entry name" value="HTH-type_TetR-like_transc_reg"/>
</dbReference>
<evidence type="ECO:0000313" key="8">
    <source>
        <dbReference type="EMBL" id="NVN30166.1"/>
    </source>
</evidence>
<dbReference type="RefSeq" id="WP_176623474.1">
    <property type="nucleotide sequence ID" value="NZ_JABXXQ010000112.1"/>
</dbReference>
<dbReference type="Proteomes" id="UP000565205">
    <property type="component" value="Unassembled WGS sequence"/>
</dbReference>
<dbReference type="Gene3D" id="1.10.10.60">
    <property type="entry name" value="Homeodomain-like"/>
    <property type="match status" value="1"/>
</dbReference>
<dbReference type="GO" id="GO:0000976">
    <property type="term" value="F:transcription cis-regulatory region binding"/>
    <property type="evidence" value="ECO:0007669"/>
    <property type="project" value="TreeGrafter"/>
</dbReference>
<dbReference type="EMBL" id="JABXXQ010000112">
    <property type="protein sequence ID" value="NVN30166.1"/>
    <property type="molecule type" value="Genomic_DNA"/>
</dbReference>
<keyword evidence="9" id="KW-1185">Reference proteome</keyword>
<sequence>MARRRERQRPTREQTGEQILDGAAQAFAERGFHGASLDNIAGRVGLTKGAFQSSFRSKEELFLALYDRVILRIHERLVTALRSVNDDDISLVDALRGFARAYPLDRNWYLLNAEFTLYAIRQPAIAPMLAERKRRLLDDIAGTIEDFLRRRGARLAAAPERVARLLMAIYDGNLAQSLVDPQAIAPGELLVDLGVPLLESLIQPDGQAGA</sequence>
<gene>
    <name evidence="7" type="ORF">FHR90_001267</name>
    <name evidence="8" type="ORF">HUK83_07450</name>
</gene>
<dbReference type="InterPro" id="IPR009057">
    <property type="entry name" value="Homeodomain-like_sf"/>
</dbReference>
<evidence type="ECO:0000256" key="2">
    <source>
        <dbReference type="ARBA" id="ARBA00023015"/>
    </source>
</evidence>
<evidence type="ECO:0000256" key="4">
    <source>
        <dbReference type="ARBA" id="ARBA00023163"/>
    </source>
</evidence>
<dbReference type="EMBL" id="JACHXV010000004">
    <property type="protein sequence ID" value="MBB3173444.1"/>
    <property type="molecule type" value="Genomic_DNA"/>
</dbReference>
<dbReference type="SUPFAM" id="SSF46689">
    <property type="entry name" value="Homeodomain-like"/>
    <property type="match status" value="1"/>
</dbReference>
<evidence type="ECO:0000313" key="10">
    <source>
        <dbReference type="Proteomes" id="UP000565205"/>
    </source>
</evidence>
<feature type="DNA-binding region" description="H-T-H motif" evidence="5">
    <location>
        <begin position="36"/>
        <end position="55"/>
    </location>
</feature>
<dbReference type="Pfam" id="PF13977">
    <property type="entry name" value="TetR_C_6"/>
    <property type="match status" value="1"/>
</dbReference>
<dbReference type="PRINTS" id="PR00455">
    <property type="entry name" value="HTHTETR"/>
</dbReference>
<keyword evidence="3 5" id="KW-0238">DNA-binding</keyword>
<name>A0A839UYN3_9PROT</name>
<dbReference type="PROSITE" id="PS50977">
    <property type="entry name" value="HTH_TETR_2"/>
    <property type="match status" value="1"/>
</dbReference>
<evidence type="ECO:0000259" key="6">
    <source>
        <dbReference type="PROSITE" id="PS50977"/>
    </source>
</evidence>
<evidence type="ECO:0000313" key="7">
    <source>
        <dbReference type="EMBL" id="MBB3173444.1"/>
    </source>
</evidence>
<dbReference type="InterPro" id="IPR001647">
    <property type="entry name" value="HTH_TetR"/>
</dbReference>
<keyword evidence="4" id="KW-0804">Transcription</keyword>
<accession>A0A839UYN3</accession>
<feature type="domain" description="HTH tetR-type" evidence="6">
    <location>
        <begin position="13"/>
        <end position="73"/>
    </location>
</feature>
<organism evidence="7 9">
    <name type="scientific">Endobacter medicaginis</name>
    <dbReference type="NCBI Taxonomy" id="1181271"/>
    <lineage>
        <taxon>Bacteria</taxon>
        <taxon>Pseudomonadati</taxon>
        <taxon>Pseudomonadota</taxon>
        <taxon>Alphaproteobacteria</taxon>
        <taxon>Acetobacterales</taxon>
        <taxon>Acetobacteraceae</taxon>
        <taxon>Endobacter</taxon>
    </lineage>
</organism>
<dbReference type="Gene3D" id="1.10.357.10">
    <property type="entry name" value="Tetracycline Repressor, domain 2"/>
    <property type="match status" value="1"/>
</dbReference>
<dbReference type="GO" id="GO:0003700">
    <property type="term" value="F:DNA-binding transcription factor activity"/>
    <property type="evidence" value="ECO:0007669"/>
    <property type="project" value="TreeGrafter"/>
</dbReference>
<proteinExistence type="predicted"/>
<evidence type="ECO:0000313" key="9">
    <source>
        <dbReference type="Proteomes" id="UP000557688"/>
    </source>
</evidence>
<keyword evidence="1" id="KW-0678">Repressor</keyword>
<reference evidence="7 9" key="2">
    <citation type="submission" date="2020-08" db="EMBL/GenBank/DDBJ databases">
        <title>Genomic Encyclopedia of Type Strains, Phase III (KMG-III): the genomes of soil and plant-associated and newly described type strains.</title>
        <authorList>
            <person name="Whitman W."/>
        </authorList>
    </citation>
    <scope>NUCLEOTIDE SEQUENCE [LARGE SCALE GENOMIC DNA]</scope>
    <source>
        <strain evidence="7 9">CECT 8088</strain>
    </source>
</reference>
<dbReference type="AlphaFoldDB" id="A0A839UYN3"/>
<comment type="caution">
    <text evidence="7">The sequence shown here is derived from an EMBL/GenBank/DDBJ whole genome shotgun (WGS) entry which is preliminary data.</text>
</comment>
<dbReference type="InterPro" id="IPR036271">
    <property type="entry name" value="Tet_transcr_reg_TetR-rel_C_sf"/>
</dbReference>
<protein>
    <submittedName>
        <fullName evidence="7 8">AcrR family transcriptional regulator</fullName>
    </submittedName>
</protein>
<reference evidence="8 10" key="1">
    <citation type="submission" date="2020-06" db="EMBL/GenBank/DDBJ databases">
        <title>Description of novel acetic acid bacteria.</title>
        <authorList>
            <person name="Sombolestani A."/>
        </authorList>
    </citation>
    <scope>NUCLEOTIDE SEQUENCE [LARGE SCALE GENOMIC DNA]</scope>
    <source>
        <strain evidence="8 10">LMG 26838</strain>
    </source>
</reference>
<evidence type="ECO:0000256" key="3">
    <source>
        <dbReference type="ARBA" id="ARBA00023125"/>
    </source>
</evidence>
<keyword evidence="2" id="KW-0805">Transcription regulation</keyword>
<dbReference type="Proteomes" id="UP000557688">
    <property type="component" value="Unassembled WGS sequence"/>
</dbReference>
<evidence type="ECO:0000256" key="1">
    <source>
        <dbReference type="ARBA" id="ARBA00022491"/>
    </source>
</evidence>
<dbReference type="PANTHER" id="PTHR30055">
    <property type="entry name" value="HTH-TYPE TRANSCRIPTIONAL REGULATOR RUTR"/>
    <property type="match status" value="1"/>
</dbReference>